<organism evidence="8 9">
    <name type="scientific">Massilia niabensis</name>
    <dbReference type="NCBI Taxonomy" id="544910"/>
    <lineage>
        <taxon>Bacteria</taxon>
        <taxon>Pseudomonadati</taxon>
        <taxon>Pseudomonadota</taxon>
        <taxon>Betaproteobacteria</taxon>
        <taxon>Burkholderiales</taxon>
        <taxon>Oxalobacteraceae</taxon>
        <taxon>Telluria group</taxon>
        <taxon>Massilia</taxon>
    </lineage>
</organism>
<dbReference type="InterPro" id="IPR000620">
    <property type="entry name" value="EamA_dom"/>
</dbReference>
<accession>A0ABW0L6I4</accession>
<protein>
    <submittedName>
        <fullName evidence="8">DMT family transporter</fullName>
    </submittedName>
</protein>
<feature type="transmembrane region" description="Helical" evidence="6">
    <location>
        <begin position="120"/>
        <end position="139"/>
    </location>
</feature>
<dbReference type="SUPFAM" id="SSF103481">
    <property type="entry name" value="Multidrug resistance efflux transporter EmrE"/>
    <property type="match status" value="2"/>
</dbReference>
<comment type="subcellular location">
    <subcellularLocation>
        <location evidence="1">Membrane</location>
        <topology evidence="1">Multi-pass membrane protein</topology>
    </subcellularLocation>
</comment>
<dbReference type="InterPro" id="IPR037185">
    <property type="entry name" value="EmrE-like"/>
</dbReference>
<evidence type="ECO:0000256" key="6">
    <source>
        <dbReference type="SAM" id="Phobius"/>
    </source>
</evidence>
<evidence type="ECO:0000256" key="5">
    <source>
        <dbReference type="ARBA" id="ARBA00023136"/>
    </source>
</evidence>
<name>A0ABW0L6I4_9BURK</name>
<dbReference type="Pfam" id="PF00892">
    <property type="entry name" value="EamA"/>
    <property type="match status" value="2"/>
</dbReference>
<feature type="transmembrane region" description="Helical" evidence="6">
    <location>
        <begin position="36"/>
        <end position="53"/>
    </location>
</feature>
<reference evidence="9" key="1">
    <citation type="journal article" date="2019" name="Int. J. Syst. Evol. Microbiol.">
        <title>The Global Catalogue of Microorganisms (GCM) 10K type strain sequencing project: providing services to taxonomists for standard genome sequencing and annotation.</title>
        <authorList>
            <consortium name="The Broad Institute Genomics Platform"/>
            <consortium name="The Broad Institute Genome Sequencing Center for Infectious Disease"/>
            <person name="Wu L."/>
            <person name="Ma J."/>
        </authorList>
    </citation>
    <scope>NUCLEOTIDE SEQUENCE [LARGE SCALE GENOMIC DNA]</scope>
    <source>
        <strain evidence="9">KACC 12649</strain>
    </source>
</reference>
<evidence type="ECO:0000256" key="1">
    <source>
        <dbReference type="ARBA" id="ARBA00004141"/>
    </source>
</evidence>
<dbReference type="PANTHER" id="PTHR32322:SF2">
    <property type="entry name" value="EAMA DOMAIN-CONTAINING PROTEIN"/>
    <property type="match status" value="1"/>
</dbReference>
<keyword evidence="4 6" id="KW-1133">Transmembrane helix</keyword>
<proteinExistence type="inferred from homology"/>
<evidence type="ECO:0000256" key="3">
    <source>
        <dbReference type="ARBA" id="ARBA00022692"/>
    </source>
</evidence>
<gene>
    <name evidence="8" type="ORF">ACFPN5_14885</name>
</gene>
<evidence type="ECO:0000313" key="9">
    <source>
        <dbReference type="Proteomes" id="UP001596050"/>
    </source>
</evidence>
<evidence type="ECO:0000256" key="2">
    <source>
        <dbReference type="ARBA" id="ARBA00007362"/>
    </source>
</evidence>
<sequence length="315" mass="33951">MPTSVLFIIASLIWGSTFWAITLQLGEVPPSVSVVYRFALASATLFAICIGRGHKLQLPWRTQKWLMLQGVATFGLSYICTYQAEEVVVSGLVAVLFALMVFWTPLLGHIFHGTPIAPRTWSAGAAAICGVALLFYHSIETAWRDMQLGGSGQFLLGVVLALVATIASSAGSIVVGKIRAESSNVMLTTAWSMLWGTLLVGLYVVLTGQRFVAPPTLTYTLGLIYLSLFGSVIAFLAYFTLINRIGPQKAVYIGVITPVLSVLLSIQLENYRPGPVEFLGMFLCLASVAWALRAPAAKPVQPQTLNNANNAIETP</sequence>
<feature type="transmembrane region" description="Helical" evidence="6">
    <location>
        <begin position="250"/>
        <end position="268"/>
    </location>
</feature>
<dbReference type="InterPro" id="IPR050638">
    <property type="entry name" value="AA-Vitamin_Transporters"/>
</dbReference>
<keyword evidence="3 6" id="KW-0812">Transmembrane</keyword>
<feature type="domain" description="EamA" evidence="7">
    <location>
        <begin position="5"/>
        <end position="135"/>
    </location>
</feature>
<feature type="transmembrane region" description="Helical" evidence="6">
    <location>
        <begin position="154"/>
        <end position="175"/>
    </location>
</feature>
<feature type="transmembrane region" description="Helical" evidence="6">
    <location>
        <begin position="65"/>
        <end position="84"/>
    </location>
</feature>
<evidence type="ECO:0000256" key="4">
    <source>
        <dbReference type="ARBA" id="ARBA00022989"/>
    </source>
</evidence>
<comment type="caution">
    <text evidence="8">The sequence shown here is derived from an EMBL/GenBank/DDBJ whole genome shotgun (WGS) entry which is preliminary data.</text>
</comment>
<feature type="domain" description="EamA" evidence="7">
    <location>
        <begin position="156"/>
        <end position="291"/>
    </location>
</feature>
<keyword evidence="5 6" id="KW-0472">Membrane</keyword>
<feature type="transmembrane region" description="Helical" evidence="6">
    <location>
        <begin position="90"/>
        <end position="108"/>
    </location>
</feature>
<dbReference type="EMBL" id="JBHSMU010000015">
    <property type="protein sequence ID" value="MFC5461095.1"/>
    <property type="molecule type" value="Genomic_DNA"/>
</dbReference>
<keyword evidence="9" id="KW-1185">Reference proteome</keyword>
<feature type="transmembrane region" description="Helical" evidence="6">
    <location>
        <begin position="274"/>
        <end position="292"/>
    </location>
</feature>
<dbReference type="Proteomes" id="UP001596050">
    <property type="component" value="Unassembled WGS sequence"/>
</dbReference>
<evidence type="ECO:0000259" key="7">
    <source>
        <dbReference type="Pfam" id="PF00892"/>
    </source>
</evidence>
<comment type="similarity">
    <text evidence="2">Belongs to the EamA transporter family.</text>
</comment>
<dbReference type="RefSeq" id="WP_379784535.1">
    <property type="nucleotide sequence ID" value="NZ_JBHSMU010000015.1"/>
</dbReference>
<dbReference type="PANTHER" id="PTHR32322">
    <property type="entry name" value="INNER MEMBRANE TRANSPORTER"/>
    <property type="match status" value="1"/>
</dbReference>
<feature type="transmembrane region" description="Helical" evidence="6">
    <location>
        <begin position="187"/>
        <end position="206"/>
    </location>
</feature>
<feature type="transmembrane region" description="Helical" evidence="6">
    <location>
        <begin position="218"/>
        <end position="238"/>
    </location>
</feature>
<evidence type="ECO:0000313" key="8">
    <source>
        <dbReference type="EMBL" id="MFC5461095.1"/>
    </source>
</evidence>